<dbReference type="Pfam" id="PF05742">
    <property type="entry name" value="TANGO2"/>
    <property type="match status" value="1"/>
</dbReference>
<reference evidence="1" key="1">
    <citation type="submission" date="2022-10" db="EMBL/GenBank/DDBJ databases">
        <title>Comparative genomics and taxonomic characterization of three novel marine species of genus Reichenbachiella exhibiting antioxidant and polysaccharide degradation activities.</title>
        <authorList>
            <person name="Muhammad N."/>
            <person name="Lee Y.-J."/>
            <person name="Ko J."/>
            <person name="Kim S.-G."/>
        </authorList>
    </citation>
    <scope>NUCLEOTIDE SEQUENCE</scope>
    <source>
        <strain evidence="1">Wsw4-B4</strain>
    </source>
</reference>
<organism evidence="1 2">
    <name type="scientific">Reichenbachiella carrageenanivorans</name>
    <dbReference type="NCBI Taxonomy" id="2979869"/>
    <lineage>
        <taxon>Bacteria</taxon>
        <taxon>Pseudomonadati</taxon>
        <taxon>Bacteroidota</taxon>
        <taxon>Cytophagia</taxon>
        <taxon>Cytophagales</taxon>
        <taxon>Reichenbachiellaceae</taxon>
        <taxon>Reichenbachiella</taxon>
    </lineage>
</organism>
<protein>
    <submittedName>
        <fullName evidence="1">NRDE family protein</fullName>
    </submittedName>
</protein>
<evidence type="ECO:0000313" key="2">
    <source>
        <dbReference type="Proteomes" id="UP001062165"/>
    </source>
</evidence>
<keyword evidence="2" id="KW-1185">Reference proteome</keyword>
<dbReference type="RefSeq" id="WP_263051449.1">
    <property type="nucleotide sequence ID" value="NZ_CP106735.1"/>
</dbReference>
<name>A0ABY6D0T5_9BACT</name>
<dbReference type="EMBL" id="CP106735">
    <property type="protein sequence ID" value="UXX79718.1"/>
    <property type="molecule type" value="Genomic_DNA"/>
</dbReference>
<accession>A0ABY6D0T5</accession>
<gene>
    <name evidence="1" type="ORF">N7E81_01155</name>
</gene>
<proteinExistence type="predicted"/>
<dbReference type="Gene3D" id="3.60.60.10">
    <property type="entry name" value="Penicillin V Acylase, Chain A"/>
    <property type="match status" value="1"/>
</dbReference>
<dbReference type="InterPro" id="IPR008551">
    <property type="entry name" value="TANGO2"/>
</dbReference>
<sequence>MCLILFAWKKHPKYNLVLSANRDEFYNRPTQPAQVWPAHPSLIAGKDLTAGGTWMGITQSGRFAALTNYRDPKHINPQAPSRGSLTKDFLITNSEPEEYLHKIKSSNIPYNGFNLLVGDQDNLWYYNNINHEIISLPSGIYGLSNALLNEPWPKVKVGKERLGHILSNENLSTKDLLTLVQDQTIAPDHLLPQTGIPIEWERALSAMYITTPDYGTRCSTALIKDKTQTHFSEHSHAHLGQKEDQVDFIL</sequence>
<dbReference type="PANTHER" id="PTHR17985:SF8">
    <property type="entry name" value="TRANSPORT AND GOLGI ORGANIZATION PROTEIN 2 HOMOLOG"/>
    <property type="match status" value="1"/>
</dbReference>
<evidence type="ECO:0000313" key="1">
    <source>
        <dbReference type="EMBL" id="UXX79718.1"/>
    </source>
</evidence>
<dbReference type="PANTHER" id="PTHR17985">
    <property type="entry name" value="SER/THR-RICH PROTEIN T10 IN DGCR REGION"/>
    <property type="match status" value="1"/>
</dbReference>
<dbReference type="Proteomes" id="UP001062165">
    <property type="component" value="Chromosome"/>
</dbReference>